<evidence type="ECO:0000256" key="1">
    <source>
        <dbReference type="SAM" id="MobiDB-lite"/>
    </source>
</evidence>
<dbReference type="InterPro" id="IPR010730">
    <property type="entry name" value="HET"/>
</dbReference>
<feature type="non-terminal residue" evidence="3">
    <location>
        <position position="337"/>
    </location>
</feature>
<dbReference type="OrthoDB" id="194358at2759"/>
<proteinExistence type="predicted"/>
<evidence type="ECO:0000313" key="4">
    <source>
        <dbReference type="Proteomes" id="UP000799291"/>
    </source>
</evidence>
<dbReference type="Pfam" id="PF06985">
    <property type="entry name" value="HET"/>
    <property type="match status" value="1"/>
</dbReference>
<dbReference type="PANTHER" id="PTHR24148">
    <property type="entry name" value="ANKYRIN REPEAT DOMAIN-CONTAINING PROTEIN 39 HOMOLOG-RELATED"/>
    <property type="match status" value="1"/>
</dbReference>
<dbReference type="AlphaFoldDB" id="A0A6G1JI30"/>
<feature type="domain" description="Heterokaryon incompatibility" evidence="2">
    <location>
        <begin position="77"/>
        <end position="214"/>
    </location>
</feature>
<protein>
    <recommendedName>
        <fullName evidence="2">Heterokaryon incompatibility domain-containing protein</fullName>
    </recommendedName>
</protein>
<keyword evidence="4" id="KW-1185">Reference proteome</keyword>
<name>A0A6G1JI30_9PLEO</name>
<dbReference type="PANTHER" id="PTHR24148:SF73">
    <property type="entry name" value="HET DOMAIN PROTEIN (AFU_ORTHOLOGUE AFUA_8G01020)"/>
    <property type="match status" value="1"/>
</dbReference>
<dbReference type="EMBL" id="MU005571">
    <property type="protein sequence ID" value="KAF2689880.1"/>
    <property type="molecule type" value="Genomic_DNA"/>
</dbReference>
<evidence type="ECO:0000313" key="3">
    <source>
        <dbReference type="EMBL" id="KAF2689880.1"/>
    </source>
</evidence>
<feature type="region of interest" description="Disordered" evidence="1">
    <location>
        <begin position="1"/>
        <end position="36"/>
    </location>
</feature>
<evidence type="ECO:0000259" key="2">
    <source>
        <dbReference type="Pfam" id="PF06985"/>
    </source>
</evidence>
<dbReference type="Proteomes" id="UP000799291">
    <property type="component" value="Unassembled WGS sequence"/>
</dbReference>
<gene>
    <name evidence="3" type="ORF">K458DRAFT_356249</name>
</gene>
<reference evidence="3" key="1">
    <citation type="journal article" date="2020" name="Stud. Mycol.">
        <title>101 Dothideomycetes genomes: a test case for predicting lifestyles and emergence of pathogens.</title>
        <authorList>
            <person name="Haridas S."/>
            <person name="Albert R."/>
            <person name="Binder M."/>
            <person name="Bloem J."/>
            <person name="Labutti K."/>
            <person name="Salamov A."/>
            <person name="Andreopoulos B."/>
            <person name="Baker S."/>
            <person name="Barry K."/>
            <person name="Bills G."/>
            <person name="Bluhm B."/>
            <person name="Cannon C."/>
            <person name="Castanera R."/>
            <person name="Culley D."/>
            <person name="Daum C."/>
            <person name="Ezra D."/>
            <person name="Gonzalez J."/>
            <person name="Henrissat B."/>
            <person name="Kuo A."/>
            <person name="Liang C."/>
            <person name="Lipzen A."/>
            <person name="Lutzoni F."/>
            <person name="Magnuson J."/>
            <person name="Mondo S."/>
            <person name="Nolan M."/>
            <person name="Ohm R."/>
            <person name="Pangilinan J."/>
            <person name="Park H.-J."/>
            <person name="Ramirez L."/>
            <person name="Alfaro M."/>
            <person name="Sun H."/>
            <person name="Tritt A."/>
            <person name="Yoshinaga Y."/>
            <person name="Zwiers L.-H."/>
            <person name="Turgeon B."/>
            <person name="Goodwin S."/>
            <person name="Spatafora J."/>
            <person name="Crous P."/>
            <person name="Grigoriev I."/>
        </authorList>
    </citation>
    <scope>NUCLEOTIDE SEQUENCE</scope>
    <source>
        <strain evidence="3">CBS 122367</strain>
    </source>
</reference>
<feature type="compositionally biased region" description="Basic and acidic residues" evidence="1">
    <location>
        <begin position="1"/>
        <end position="15"/>
    </location>
</feature>
<accession>A0A6G1JI30</accession>
<organism evidence="3 4">
    <name type="scientific">Lentithecium fluviatile CBS 122367</name>
    <dbReference type="NCBI Taxonomy" id="1168545"/>
    <lineage>
        <taxon>Eukaryota</taxon>
        <taxon>Fungi</taxon>
        <taxon>Dikarya</taxon>
        <taxon>Ascomycota</taxon>
        <taxon>Pezizomycotina</taxon>
        <taxon>Dothideomycetes</taxon>
        <taxon>Pleosporomycetidae</taxon>
        <taxon>Pleosporales</taxon>
        <taxon>Massarineae</taxon>
        <taxon>Lentitheciaceae</taxon>
        <taxon>Lentithecium</taxon>
    </lineage>
</organism>
<dbReference type="InterPro" id="IPR052895">
    <property type="entry name" value="HetReg/Transcr_Mod"/>
</dbReference>
<sequence>MSKSKTEESHDETRGHKVPLLESIPSQRSAQPAQPRFEHDPLDLIEDSIRLLQILPGNDEDLVRLEMWNTAVTESSYVCLSYTWQPSHPEHEIRINGYSFTVGERPIPLLHRSRPFWIDALCTDQSNTKEKNHQVRRMENIYRTLKNTVVWLRVLPFDLLRFFQTTVDIVAENPSLAFNQSIKPLSIPEQEQLRQQILQLYSLSYWSRAWIAQELLLPQIVMVNSGEWVLNLDTLSRIVLRISSEFGIEEEPSGLCYNDMFERPISSFRVSHNEQGNESPHRRERRIQAHSLPYFVGPFAKSGCSDKRDRIYALLALATDASGVGVDYDIDHIALFR</sequence>